<accession>G2Q2C6</accession>
<dbReference type="Proteomes" id="UP000007322">
    <property type="component" value="Chromosome 1"/>
</dbReference>
<dbReference type="AlphaFoldDB" id="G2Q2C6"/>
<keyword evidence="2" id="KW-1185">Reference proteome</keyword>
<evidence type="ECO:0000313" key="2">
    <source>
        <dbReference type="Proteomes" id="UP000007322"/>
    </source>
</evidence>
<dbReference type="KEGG" id="mtm:MYCTH_2296617"/>
<dbReference type="OMA" id="IMERSTF"/>
<dbReference type="OrthoDB" id="4577969at2759"/>
<evidence type="ECO:0000313" key="1">
    <source>
        <dbReference type="EMBL" id="AEO54251.1"/>
    </source>
</evidence>
<reference evidence="1 2" key="1">
    <citation type="journal article" date="2011" name="Nat. Biotechnol.">
        <title>Comparative genomic analysis of the thermophilic biomass-degrading fungi Myceliophthora thermophila and Thielavia terrestris.</title>
        <authorList>
            <person name="Berka R.M."/>
            <person name="Grigoriev I.V."/>
            <person name="Otillar R."/>
            <person name="Salamov A."/>
            <person name="Grimwood J."/>
            <person name="Reid I."/>
            <person name="Ishmael N."/>
            <person name="John T."/>
            <person name="Darmond C."/>
            <person name="Moisan M.-C."/>
            <person name="Henrissat B."/>
            <person name="Coutinho P.M."/>
            <person name="Lombard V."/>
            <person name="Natvig D.O."/>
            <person name="Lindquist E."/>
            <person name="Schmutz J."/>
            <person name="Lucas S."/>
            <person name="Harris P."/>
            <person name="Powlowski J."/>
            <person name="Bellemare A."/>
            <person name="Taylor D."/>
            <person name="Butler G."/>
            <person name="de Vries R.P."/>
            <person name="Allijn I.E."/>
            <person name="van den Brink J."/>
            <person name="Ushinsky S."/>
            <person name="Storms R."/>
            <person name="Powell A.J."/>
            <person name="Paulsen I.T."/>
            <person name="Elbourne L.D.H."/>
            <person name="Baker S.E."/>
            <person name="Magnuson J."/>
            <person name="LaBoissiere S."/>
            <person name="Clutterbuck A.J."/>
            <person name="Martinez D."/>
            <person name="Wogulis M."/>
            <person name="de Leon A.L."/>
            <person name="Rey M.W."/>
            <person name="Tsang A."/>
        </authorList>
    </citation>
    <scope>NUCLEOTIDE SEQUENCE [LARGE SCALE GENOMIC DNA]</scope>
    <source>
        <strain evidence="2">ATCC 42464 / BCRC 31852 / DSM 1799</strain>
    </source>
</reference>
<name>G2Q2C6_THET4</name>
<proteinExistence type="predicted"/>
<dbReference type="VEuPathDB" id="FungiDB:MYCTH_2296617"/>
<sequence>MLDYIPFYRPLAAPNNRLAKYVLLPGRPSHIDKEPILTGLRPGLSFESRLPRDREDPCSFRTRLIDPLTGSDVDLTLGSTETLLSSDDFAFDDTQCVSVGRWTGKFMANPEIPTLWGPGRTQPNEAGIMKMDVAPHPSSAPADDAAPKDYEKLEPIEPAATDDTCRLAIAPFGGHQDRAVSQALSNSGNGEAGGSMEAMNMPFWDLPRRPKRHPARPADAIPDDMSVISDASLIPTYCPTDVARQQRPPPRALLVKRLIRAKARAARQAMRQLRRSCRDAVEHVFVEPAAHATTPSSSSSSSSSTTTKCFAVGLTQ</sequence>
<dbReference type="RefSeq" id="XP_003659496.1">
    <property type="nucleotide sequence ID" value="XM_003659448.1"/>
</dbReference>
<dbReference type="GeneID" id="11508825"/>
<protein>
    <submittedName>
        <fullName evidence="1">Uncharacterized protein</fullName>
    </submittedName>
</protein>
<dbReference type="eggNOG" id="ENOG502TDNE">
    <property type="taxonomic scope" value="Eukaryota"/>
</dbReference>
<dbReference type="InParanoid" id="G2Q2C6"/>
<dbReference type="HOGENOM" id="CLU_842455_0_0_1"/>
<organism evidence="1 2">
    <name type="scientific">Thermothelomyces thermophilus (strain ATCC 42464 / BCRC 31852 / DSM 1799)</name>
    <name type="common">Sporotrichum thermophile</name>
    <dbReference type="NCBI Taxonomy" id="573729"/>
    <lineage>
        <taxon>Eukaryota</taxon>
        <taxon>Fungi</taxon>
        <taxon>Dikarya</taxon>
        <taxon>Ascomycota</taxon>
        <taxon>Pezizomycotina</taxon>
        <taxon>Sordariomycetes</taxon>
        <taxon>Sordariomycetidae</taxon>
        <taxon>Sordariales</taxon>
        <taxon>Chaetomiaceae</taxon>
        <taxon>Thermothelomyces</taxon>
    </lineage>
</organism>
<dbReference type="EMBL" id="CP003002">
    <property type="protein sequence ID" value="AEO54251.1"/>
    <property type="molecule type" value="Genomic_DNA"/>
</dbReference>
<gene>
    <name evidence="1" type="ORF">MYCTH_2296617</name>
</gene>